<organism evidence="3 4">
    <name type="scientific">Acanthoscelides obtectus</name>
    <name type="common">Bean weevil</name>
    <name type="synonym">Bruchus obtectus</name>
    <dbReference type="NCBI Taxonomy" id="200917"/>
    <lineage>
        <taxon>Eukaryota</taxon>
        <taxon>Metazoa</taxon>
        <taxon>Ecdysozoa</taxon>
        <taxon>Arthropoda</taxon>
        <taxon>Hexapoda</taxon>
        <taxon>Insecta</taxon>
        <taxon>Pterygota</taxon>
        <taxon>Neoptera</taxon>
        <taxon>Endopterygota</taxon>
        <taxon>Coleoptera</taxon>
        <taxon>Polyphaga</taxon>
        <taxon>Cucujiformia</taxon>
        <taxon>Chrysomeloidea</taxon>
        <taxon>Chrysomelidae</taxon>
        <taxon>Bruchinae</taxon>
        <taxon>Bruchini</taxon>
        <taxon>Acanthoscelides</taxon>
    </lineage>
</organism>
<feature type="compositionally biased region" description="Polar residues" evidence="2">
    <location>
        <begin position="916"/>
        <end position="926"/>
    </location>
</feature>
<feature type="coiled-coil region" evidence="1">
    <location>
        <begin position="386"/>
        <end position="413"/>
    </location>
</feature>
<feature type="compositionally biased region" description="Basic and acidic residues" evidence="2">
    <location>
        <begin position="1305"/>
        <end position="1319"/>
    </location>
</feature>
<dbReference type="EMBL" id="CAKOFQ010006688">
    <property type="protein sequence ID" value="CAH1960584.1"/>
    <property type="molecule type" value="Genomic_DNA"/>
</dbReference>
<keyword evidence="4" id="KW-1185">Reference proteome</keyword>
<feature type="compositionally biased region" description="Basic residues" evidence="2">
    <location>
        <begin position="934"/>
        <end position="948"/>
    </location>
</feature>
<feature type="compositionally biased region" description="Polar residues" evidence="2">
    <location>
        <begin position="689"/>
        <end position="701"/>
    </location>
</feature>
<feature type="compositionally biased region" description="Polar residues" evidence="2">
    <location>
        <begin position="2115"/>
        <end position="2129"/>
    </location>
</feature>
<proteinExistence type="predicted"/>
<feature type="region of interest" description="Disordered" evidence="2">
    <location>
        <begin position="644"/>
        <end position="731"/>
    </location>
</feature>
<protein>
    <submittedName>
        <fullName evidence="3">Uncharacterized protein</fullName>
    </submittedName>
</protein>
<feature type="compositionally biased region" description="Low complexity" evidence="2">
    <location>
        <begin position="708"/>
        <end position="722"/>
    </location>
</feature>
<sequence>MVADHGPFKYIAEKIRKDEQDPPKPNSIYLESYLRQHDEDTPRLYLRKIHGQGSLNEIKEGGKIPYFKPVEDTDGIYTYESEGDETEVEKDEDDFEIRSFVDPEDLEAIRKYRDTSFIIVDPQVDPRVVQLVSCGRRRRNKRIQADIQGIDVIYTVKEPQSQIVRQSDVLLQSEVAPLLKAASRSEVIPHSDTPPQSEAVPEFGIVPPEVVDESLDDIVKQKHREEANLRRKLKVDAWAGKGIKRICLCDIKKSKTVKGTCGNKSLKIKLSVNRKTSDAVEAKQKKKNCLCNLTKKIIQTSAELNVENGDGLAQTLVGILGTLDSSDNQIFNWEPNVIISSTKVVDPNAKEANNVVEHKICICRKRKRNMLVKVMKKIYASSADTQTEVVESKDQYQNELEVYESERDKEENKIGVAGFRDKTNKDVGYLDNTDALHRGRNQKEVKPADEIPKSLEHRIQDALQEMQTEGVKVDTGYKIGTKESCNRNKQVCICNKKIKNVAIEITKSTTARWTVGTGVKEEGELDRSYVEIKLLGIEYQGKSQRGSIISKRKKRVCLSKKRLKNVAIRITKTSDPSTLKILQVFAGPRSTDMKGLKYKFGKEKKKRTCFCDLPLDSIDEEIITPLERIDGNIGQSETNIKETKVNKTLEVQPKSSEGSDVVREDYQRKSLETETSKGTLQEVVMIPDNGSQKSPKNSLNTEGVAEDTQNTSTSSEGSSKGGFHPVISSRERTTPDLIDIIVTTKGPFGSQEVFQASDLGTKGTKNSLQEILKPSGGPQANNLTTGIEDGTKDERESERTEEESAVNEKSPSSRTVEIYYGDRKMDKTQPTNQKSCLSKGHKARNKLISADNLGRIQHEKVLHELKLGSGSEVKDVSSVGISKQKKTVCFCDEAMESELLEKTVELPSNVGGVNINDVTPNILNSQNEDEDSKKKRVRPRNSRRKWKNKRDAEENGENEVAIREKYVAEFSYEEYQEIQGFVDEILEGILVRLQQRHTTEENKNLVMLTHKNCNQLSSNAKGHASIRVDDKKVKQKKKTCRCDCSCPETAFCNRPSLIGLLGSDELLSACIEKECDMPDAKKCRKDTECRDLNSSELMPIREESKKGAINANPNKTIGGDIDIKTYDRSRSNRRESGRNETSTIIGGCYKSTICNRVGSIVLFDSNKHLTQRTPEKTGINTFSEGKCQDTQTQESSSDPLCSKLPLLSLLDSGVRVVSNEGNWSDVINEVSERMLGDRSDKSVLQDCIYEEVNSNTVTKVQSTGVSTSWNEPLTILFSLQCLHLVANKEKMRKPTGDGKISYITEDSKTDDLSRRKMSQERQTNNSVLGPEEYKQNSDISRGASSQDQKTQSATKHAIRGILKNSTSTQKRKEENTRNEEIFPNDSSLVRSPDPCEYSPQNAESTDDAVQKKVIEDQAGEGTSAEEKSRKSKHKRSAFEITGDENKSVGPFRSSKSRGKDQVRKKAAVVICHDPDNHLATCNDKTKTVREVGCSKNIDTKLSEQHTQTTSDQITYQQTKICESRLEDKNISYKSVTRDSRKRMIQREIETRYKKIRTLTAELGSKTTNATKLKSVIDPHNASVLYDERAEETEKPIKNAENHSNKCSRSNATICKRTSIIDSDIDLIPSTKRIKKSRNLGAGTLNQRTRTSKIKLANQSSEEIRSNLLSVDDGDWKTLNDSSSLAPRVSKNQIVASIAKVNVTPDTKIKNSAEETSDQSRNTRKTNLEVMKFKTASRIINTSSWSDIDDSEHLTLTEESFGIAATQPKSKGTEQRNSTSRSTGSCIEATICKRTSQIILLYTDEPLNSSTTRIKMYNAPYSGADTEEARSLSVKISDQGTLATPPEGHATHRLPIKNKQMSDQPERLYRRNHRSGERNTSHFTKISQDTQKVNANLVANANTESTKRRRSDQTRKVRIPGIITLSLTKVIDPGKLVAKINPGSRKFDTTQQKTMIKHTISIEGSSGTTTRKTSKLLREGKSKIKKFHRNTDSSNEGTVPKTTDVIALVEPKSAHGDINSDNRLSSRTGKLTQTSSISDESMTDGNRKSKKLNKSSSCCTEDAVLEKRSIMTTLDPESHFGSTSKRMKKIHRSAGSESIIKEYRHFGRKHPDQEIPTENTSQMQSNPKTASSKRKQKINSNCVERKEDSSHGTEKSSETCDATVAKPFLGQIKESIVSPDQNTQTKRTNFVSMLLATVFRNGKVLEQRLSSLKPAKNLLLRTEQVSTRLETIYVNGDMVEDEAFVDYNKTKQKRCHNKRTNICLTHDEKRLNHFRRSNKRI</sequence>
<feature type="compositionally biased region" description="Basic and acidic residues" evidence="2">
    <location>
        <begin position="2142"/>
        <end position="2157"/>
    </location>
</feature>
<evidence type="ECO:0000256" key="1">
    <source>
        <dbReference type="SAM" id="Coils"/>
    </source>
</evidence>
<feature type="region of interest" description="Disordered" evidence="2">
    <location>
        <begin position="1292"/>
        <end position="1460"/>
    </location>
</feature>
<feature type="compositionally biased region" description="Basic and acidic residues" evidence="2">
    <location>
        <begin position="1370"/>
        <end position="1380"/>
    </location>
</feature>
<dbReference type="Proteomes" id="UP001152888">
    <property type="component" value="Unassembled WGS sequence"/>
</dbReference>
<name>A0A9P0JUK2_ACAOB</name>
<feature type="compositionally biased region" description="Polar residues" evidence="2">
    <location>
        <begin position="2020"/>
        <end position="2043"/>
    </location>
</feature>
<evidence type="ECO:0000256" key="2">
    <source>
        <dbReference type="SAM" id="MobiDB-lite"/>
    </source>
</evidence>
<feature type="compositionally biased region" description="Basic and acidic residues" evidence="2">
    <location>
        <begin position="1121"/>
        <end position="1138"/>
    </location>
</feature>
<feature type="region of interest" description="Disordered" evidence="2">
    <location>
        <begin position="2108"/>
        <end position="2159"/>
    </location>
</feature>
<feature type="region of interest" description="Disordered" evidence="2">
    <location>
        <begin position="1761"/>
        <end position="1782"/>
    </location>
</feature>
<feature type="region of interest" description="Disordered" evidence="2">
    <location>
        <begin position="915"/>
        <end position="958"/>
    </location>
</feature>
<comment type="caution">
    <text evidence="3">The sequence shown here is derived from an EMBL/GenBank/DDBJ whole genome shotgun (WGS) entry which is preliminary data.</text>
</comment>
<evidence type="ECO:0000313" key="4">
    <source>
        <dbReference type="Proteomes" id="UP001152888"/>
    </source>
</evidence>
<feature type="compositionally biased region" description="Basic and acidic residues" evidence="2">
    <location>
        <begin position="660"/>
        <end position="675"/>
    </location>
</feature>
<accession>A0A9P0JUK2</accession>
<gene>
    <name evidence="3" type="ORF">ACAOBT_LOCUS3696</name>
</gene>
<keyword evidence="1" id="KW-0175">Coiled coil</keyword>
<feature type="compositionally biased region" description="Polar residues" evidence="2">
    <location>
        <begin position="1766"/>
        <end position="1782"/>
    </location>
</feature>
<dbReference type="OrthoDB" id="6784468at2759"/>
<evidence type="ECO:0000313" key="3">
    <source>
        <dbReference type="EMBL" id="CAH1960584.1"/>
    </source>
</evidence>
<feature type="region of interest" description="Disordered" evidence="2">
    <location>
        <begin position="768"/>
        <end position="813"/>
    </location>
</feature>
<feature type="region of interest" description="Disordered" evidence="2">
    <location>
        <begin position="2009"/>
        <end position="2058"/>
    </location>
</feature>
<reference evidence="3" key="1">
    <citation type="submission" date="2022-03" db="EMBL/GenBank/DDBJ databases">
        <authorList>
            <person name="Sayadi A."/>
        </authorList>
    </citation>
    <scope>NUCLEOTIDE SEQUENCE</scope>
</reference>
<feature type="compositionally biased region" description="Polar residues" evidence="2">
    <location>
        <begin position="1336"/>
        <end position="1354"/>
    </location>
</feature>
<feature type="region of interest" description="Disordered" evidence="2">
    <location>
        <begin position="1120"/>
        <end position="1141"/>
    </location>
</feature>
<feature type="region of interest" description="Disordered" evidence="2">
    <location>
        <begin position="2074"/>
        <end position="2096"/>
    </location>
</feature>
<feature type="compositionally biased region" description="Basic and acidic residues" evidence="2">
    <location>
        <begin position="789"/>
        <end position="798"/>
    </location>
</feature>